<evidence type="ECO:0000313" key="6">
    <source>
        <dbReference type="EMBL" id="MET1253562.1"/>
    </source>
</evidence>
<dbReference type="Gene3D" id="3.40.630.10">
    <property type="entry name" value="Zn peptidases"/>
    <property type="match status" value="1"/>
</dbReference>
<comment type="catalytic activity">
    <reaction evidence="4">
        <text>N(2)-acetyl-L-citrulline + H2O = L-citrulline + acetate</text>
        <dbReference type="Rhea" id="RHEA:61092"/>
        <dbReference type="ChEBI" id="CHEBI:15377"/>
        <dbReference type="ChEBI" id="CHEBI:30089"/>
        <dbReference type="ChEBI" id="CHEBI:57743"/>
        <dbReference type="ChEBI" id="CHEBI:58765"/>
    </reaction>
</comment>
<dbReference type="InterPro" id="IPR011650">
    <property type="entry name" value="Peptidase_M20_dimer"/>
</dbReference>
<dbReference type="RefSeq" id="WP_353873103.1">
    <property type="nucleotide sequence ID" value="NZ_JBEVCJ010000001.1"/>
</dbReference>
<gene>
    <name evidence="4" type="primary">argE'</name>
    <name evidence="6" type="ORF">ABVT43_00330</name>
</gene>
<feature type="binding site" evidence="4">
    <location>
        <position position="114"/>
    </location>
    <ligand>
        <name>Co(2+)</name>
        <dbReference type="ChEBI" id="CHEBI:48828"/>
    </ligand>
</feature>
<feature type="active site" description="Proton donor/acceptor" evidence="4">
    <location>
        <position position="141"/>
    </location>
</feature>
<reference evidence="6 7" key="1">
    <citation type="submission" date="2024-06" db="EMBL/GenBank/DDBJ databases">
        <authorList>
            <person name="Li F."/>
        </authorList>
    </citation>
    <scope>NUCLEOTIDE SEQUENCE [LARGE SCALE GENOMIC DNA]</scope>
    <source>
        <strain evidence="6 7">GXAS 311</strain>
    </source>
</reference>
<keyword evidence="1 4" id="KW-0479">Metal-binding</keyword>
<dbReference type="PANTHER" id="PTHR43808">
    <property type="entry name" value="ACETYLORNITHINE DEACETYLASE"/>
    <property type="match status" value="1"/>
</dbReference>
<dbReference type="GO" id="GO:0008777">
    <property type="term" value="F:acetylornithine deacetylase activity"/>
    <property type="evidence" value="ECO:0007669"/>
    <property type="project" value="UniProtKB-EC"/>
</dbReference>
<sequence length="381" mass="41132">MSEQQSQQSNTPFSPLSSVLKHLEALVSFDTQNPPRNIQSDSDIFAYFKQHLPGFSLQILDAGDGCLSLLATRGKPEILFNFHIDTVPVAKGWTSDPFELQVTETTATGLGACDIKGAAACMLSAVNQCDGAIALLFSSDEEHGNSAAVKQFLATEHGFDKVIVAEPTQAQAIFAHRGIQSARALFFGESGHASQARAITDSAIHKATHWCSDAVNWVKSQSFQFETLTGLPFNIGKIDGGIKANMIAAQCEIAFGFRPLPGQDSTQLLNLIFDYAKQQSAINDADCQLIEGFKGPTLPAANQDFDEAIEKAKALANQYSLPFGNPVNFWTEASLFSQSGLTALVYGPGNIEQAHTANEWVSLAQLAEVEQSYLNILAKQI</sequence>
<proteinExistence type="inferred from homology"/>
<dbReference type="SUPFAM" id="SSF55031">
    <property type="entry name" value="Bacterial exopeptidase dimerisation domain"/>
    <property type="match status" value="1"/>
</dbReference>
<evidence type="ECO:0000313" key="7">
    <source>
        <dbReference type="Proteomes" id="UP001548189"/>
    </source>
</evidence>
<organism evidence="6 7">
    <name type="scientific">Aliikangiella maris</name>
    <dbReference type="NCBI Taxonomy" id="3162458"/>
    <lineage>
        <taxon>Bacteria</taxon>
        <taxon>Pseudomonadati</taxon>
        <taxon>Pseudomonadota</taxon>
        <taxon>Gammaproteobacteria</taxon>
        <taxon>Oceanospirillales</taxon>
        <taxon>Pleioneaceae</taxon>
        <taxon>Aliikangiella</taxon>
    </lineage>
</organism>
<keyword evidence="3 4" id="KW-0170">Cobalt</keyword>
<dbReference type="InterPro" id="IPR043697">
    <property type="entry name" value="ACDase_ArgE'-like"/>
</dbReference>
<dbReference type="InterPro" id="IPR036264">
    <property type="entry name" value="Bact_exopeptidase_dim_dom"/>
</dbReference>
<comment type="caution">
    <text evidence="6">The sequence shown here is derived from an EMBL/GenBank/DDBJ whole genome shotgun (WGS) entry which is preliminary data.</text>
</comment>
<comment type="similarity">
    <text evidence="4">Belongs to the peptidase M20A family. N-acetylcitrulline deacetylase subfamily.</text>
</comment>
<keyword evidence="2 4" id="KW-0378">Hydrolase</keyword>
<dbReference type="Pfam" id="PF01546">
    <property type="entry name" value="Peptidase_M20"/>
    <property type="match status" value="1"/>
</dbReference>
<accession>A0ABV2BNQ7</accession>
<protein>
    <recommendedName>
        <fullName evidence="4">N-acetyl-L-citrulline deacetylase</fullName>
        <shortName evidence="4">ACDase</shortName>
        <shortName evidence="4">Acetylcitrulline deacetylase</shortName>
        <ecNumber evidence="4">3.5.1.-</ecNumber>
    </recommendedName>
</protein>
<dbReference type="EC" id="3.5.1.-" evidence="4"/>
<keyword evidence="7" id="KW-1185">Reference proteome</keyword>
<feature type="binding site" evidence="4">
    <location>
        <position position="166"/>
    </location>
    <ligand>
        <name>Co(2+)</name>
        <dbReference type="ChEBI" id="CHEBI:48828"/>
    </ligand>
</feature>
<evidence type="ECO:0000256" key="3">
    <source>
        <dbReference type="ARBA" id="ARBA00023285"/>
    </source>
</evidence>
<keyword evidence="4" id="KW-0028">Amino-acid biosynthesis</keyword>
<dbReference type="EMBL" id="JBEVCJ010000001">
    <property type="protein sequence ID" value="MET1253562.1"/>
    <property type="molecule type" value="Genomic_DNA"/>
</dbReference>
<dbReference type="Pfam" id="PF07687">
    <property type="entry name" value="M20_dimer"/>
    <property type="match status" value="1"/>
</dbReference>
<comment type="function">
    <text evidence="4">Catalyzes the deacetylation of N-acetyl-L-citrulline to produce L-citrulline. This is a step in an alternative arginine biosynthesis pathway.</text>
</comment>
<feature type="domain" description="Peptidase M20 dimerisation" evidence="5">
    <location>
        <begin position="175"/>
        <end position="280"/>
    </location>
</feature>
<evidence type="ECO:0000256" key="4">
    <source>
        <dbReference type="HAMAP-Rule" id="MF_02236"/>
    </source>
</evidence>
<name>A0ABV2BNQ7_9GAMM</name>
<keyword evidence="4" id="KW-0055">Arginine biosynthesis</keyword>
<dbReference type="HAMAP" id="MF_02236">
    <property type="entry name" value="ACDase"/>
    <property type="match status" value="1"/>
</dbReference>
<dbReference type="PANTHER" id="PTHR43808:SF31">
    <property type="entry name" value="N-ACETYL-L-CITRULLINE DEACETYLASE"/>
    <property type="match status" value="1"/>
</dbReference>
<comment type="pathway">
    <text evidence="4">Amino-acid biosynthesis; L-arginine biosynthesis.</text>
</comment>
<dbReference type="Gene3D" id="3.30.70.360">
    <property type="match status" value="1"/>
</dbReference>
<evidence type="ECO:0000256" key="2">
    <source>
        <dbReference type="ARBA" id="ARBA00022801"/>
    </source>
</evidence>
<evidence type="ECO:0000259" key="5">
    <source>
        <dbReference type="Pfam" id="PF07687"/>
    </source>
</evidence>
<dbReference type="Proteomes" id="UP001548189">
    <property type="component" value="Unassembled WGS sequence"/>
</dbReference>
<dbReference type="SUPFAM" id="SSF53187">
    <property type="entry name" value="Zn-dependent exopeptidases"/>
    <property type="match status" value="1"/>
</dbReference>
<dbReference type="InterPro" id="IPR050072">
    <property type="entry name" value="Peptidase_M20A"/>
</dbReference>
<evidence type="ECO:0000256" key="1">
    <source>
        <dbReference type="ARBA" id="ARBA00022723"/>
    </source>
</evidence>
<dbReference type="InterPro" id="IPR002933">
    <property type="entry name" value="Peptidase_M20"/>
</dbReference>
<dbReference type="NCBIfam" id="NF006439">
    <property type="entry name" value="PRK08737.1"/>
    <property type="match status" value="1"/>
</dbReference>
<comment type="cofactor">
    <cofactor evidence="4">
        <name>Co(2+)</name>
        <dbReference type="ChEBI" id="CHEBI:48828"/>
    </cofactor>
    <text evidence="4">Binds 1 Co(2+) ion per subunit.</text>
</comment>
<feature type="binding site" evidence="4">
    <location>
        <position position="83"/>
    </location>
    <ligand>
        <name>Co(2+)</name>
        <dbReference type="ChEBI" id="CHEBI:48828"/>
    </ligand>
</feature>